<feature type="modified residue" description="1-thioglycine" evidence="5">
    <location>
        <position position="96"/>
    </location>
</feature>
<dbReference type="CDD" id="cd01764">
    <property type="entry name" value="Ubl_Urm1"/>
    <property type="match status" value="1"/>
</dbReference>
<comment type="subcellular location">
    <subcellularLocation>
        <location evidence="5 6">Cytoplasm</location>
    </subcellularLocation>
</comment>
<comment type="PTM">
    <text evidence="5">C-terminal thiocarboxylation occurs in 2 steps, it is first acyl-adenylated (-COAMP) via the hesA/moeB/thiF part of the MOCS3/UBA4 homolog, then thiocarboxylated (-COSH) via the rhodanese domain of the MOCS3/UBA4 homolog.</text>
</comment>
<comment type="similarity">
    <text evidence="5 6">Belongs to the URM1 family.</text>
</comment>
<gene>
    <name evidence="7" type="ORF">A3Q56_01450</name>
</gene>
<dbReference type="GO" id="GO:0034227">
    <property type="term" value="P:tRNA thio-modification"/>
    <property type="evidence" value="ECO:0007669"/>
    <property type="project" value="UniProtKB-UniRule"/>
</dbReference>
<dbReference type="OrthoDB" id="10248987at2759"/>
<evidence type="ECO:0000313" key="7">
    <source>
        <dbReference type="EMBL" id="OAF70803.1"/>
    </source>
</evidence>
<comment type="function">
    <text evidence="5">Acts as a sulfur carrier required for 2-thiolation of mcm(5)S(2)U at tRNA wobble positions of cytosolic tRNA(Lys), tRNA(Glu) and tRNA(Gln). Serves as sulfur donor in tRNA 2-thiolation reaction by being thiocarboxylated (-COSH) at its C-terminus by the MOCS3/UBA4 homolog. The sulfur is then transferred to tRNA to form 2-thiolation of mcm(5)S(2)U. Also acts as a ubiquitin-like protein (UBL) that is covalently conjugated via an isopeptide bond to lysine residues of target proteins. The thiocarboxylated form serves as substrate for conjugation and oxidative stress specifically induces the formation of UBL-protein conjugates.</text>
</comment>
<dbReference type="GO" id="GO:0005829">
    <property type="term" value="C:cytosol"/>
    <property type="evidence" value="ECO:0007669"/>
    <property type="project" value="UniProtKB-UniRule"/>
</dbReference>
<evidence type="ECO:0000256" key="5">
    <source>
        <dbReference type="HAMAP-Rule" id="MF_03048"/>
    </source>
</evidence>
<evidence type="ECO:0000256" key="4">
    <source>
        <dbReference type="ARBA" id="ARBA00022786"/>
    </source>
</evidence>
<dbReference type="GO" id="GO:0032447">
    <property type="term" value="P:protein urmylation"/>
    <property type="evidence" value="ECO:0007669"/>
    <property type="project" value="UniProtKB-UniRule"/>
</dbReference>
<evidence type="ECO:0000256" key="3">
    <source>
        <dbReference type="ARBA" id="ARBA00022694"/>
    </source>
</evidence>
<dbReference type="InterPro" id="IPR016155">
    <property type="entry name" value="Mopterin_synth/thiamin_S_b"/>
</dbReference>
<reference evidence="7 8" key="1">
    <citation type="submission" date="2016-04" db="EMBL/GenBank/DDBJ databases">
        <title>The genome of Intoshia linei affirms orthonectids as highly simplified spiralians.</title>
        <authorList>
            <person name="Mikhailov K.V."/>
            <person name="Slusarev G.S."/>
            <person name="Nikitin M.A."/>
            <person name="Logacheva M.D."/>
            <person name="Penin A."/>
            <person name="Aleoshin V."/>
            <person name="Panchin Y.V."/>
        </authorList>
    </citation>
    <scope>NUCLEOTIDE SEQUENCE [LARGE SCALE GENOMIC DNA]</scope>
    <source>
        <strain evidence="7">Intl2013</strain>
        <tissue evidence="7">Whole animal</tissue>
    </source>
</reference>
<evidence type="ECO:0000256" key="2">
    <source>
        <dbReference type="ARBA" id="ARBA00022499"/>
    </source>
</evidence>
<keyword evidence="1 5" id="KW-0963">Cytoplasm</keyword>
<dbReference type="Pfam" id="PF09138">
    <property type="entry name" value="Urm1"/>
    <property type="match status" value="1"/>
</dbReference>
<dbReference type="Gene3D" id="3.10.20.30">
    <property type="match status" value="1"/>
</dbReference>
<keyword evidence="8" id="KW-1185">Reference proteome</keyword>
<dbReference type="Proteomes" id="UP000078046">
    <property type="component" value="Unassembled WGS sequence"/>
</dbReference>
<dbReference type="SUPFAM" id="SSF54285">
    <property type="entry name" value="MoaD/ThiS"/>
    <property type="match status" value="1"/>
</dbReference>
<protein>
    <recommendedName>
        <fullName evidence="5">Ubiquitin-related modifier 1 homolog</fullName>
    </recommendedName>
</protein>
<dbReference type="InterPro" id="IPR012675">
    <property type="entry name" value="Beta-grasp_dom_sf"/>
</dbReference>
<sequence>MNLKLQFTAGAELFLGGVKDHDVEISSEIRNMRQLIKWIRDDLIQDKFKTLFMLTDDLRPGILVLINDSDWEIFDTYNYELVDKDNILFISTLHGG</sequence>
<proteinExistence type="inferred from homology"/>
<keyword evidence="2 5" id="KW-1017">Isopeptide bond</keyword>
<name>A0A177BAZ4_9BILA</name>
<keyword evidence="4 5" id="KW-0833">Ubl conjugation pathway</keyword>
<dbReference type="HAMAP" id="MF_03048">
    <property type="entry name" value="Urm1"/>
    <property type="match status" value="1"/>
</dbReference>
<keyword evidence="3 5" id="KW-0819">tRNA processing</keyword>
<organism evidence="7 8">
    <name type="scientific">Intoshia linei</name>
    <dbReference type="NCBI Taxonomy" id="1819745"/>
    <lineage>
        <taxon>Eukaryota</taxon>
        <taxon>Metazoa</taxon>
        <taxon>Spiralia</taxon>
        <taxon>Lophotrochozoa</taxon>
        <taxon>Mesozoa</taxon>
        <taxon>Orthonectida</taxon>
        <taxon>Rhopaluridae</taxon>
        <taxon>Intoshia</taxon>
    </lineage>
</organism>
<feature type="cross-link" description="Glycyl lysine isopeptide (Gly-Lys) (interchain with K-? in acceptor proteins)" evidence="5">
    <location>
        <position position="96"/>
    </location>
</feature>
<comment type="pathway">
    <text evidence="5 6">tRNA modification; 5-methoxycarbonylmethyl-2-thiouridine-tRNA biosynthesis.</text>
</comment>
<dbReference type="GO" id="GO:0002098">
    <property type="term" value="P:tRNA wobble uridine modification"/>
    <property type="evidence" value="ECO:0007669"/>
    <property type="project" value="UniProtKB-UniRule"/>
</dbReference>
<dbReference type="EMBL" id="LWCA01000109">
    <property type="protein sequence ID" value="OAF70803.1"/>
    <property type="molecule type" value="Genomic_DNA"/>
</dbReference>
<dbReference type="PANTHER" id="PTHR14986">
    <property type="entry name" value="RURM1 PROTEIN"/>
    <property type="match status" value="1"/>
</dbReference>
<comment type="caution">
    <text evidence="7">The sequence shown here is derived from an EMBL/GenBank/DDBJ whole genome shotgun (WGS) entry which is preliminary data.</text>
</comment>
<dbReference type="PIRSF" id="PIRSF037379">
    <property type="entry name" value="Ubiquitin-related_modifier_1"/>
    <property type="match status" value="1"/>
</dbReference>
<evidence type="ECO:0000313" key="8">
    <source>
        <dbReference type="Proteomes" id="UP000078046"/>
    </source>
</evidence>
<dbReference type="AlphaFoldDB" id="A0A177BAZ4"/>
<evidence type="ECO:0000256" key="1">
    <source>
        <dbReference type="ARBA" id="ARBA00022490"/>
    </source>
</evidence>
<accession>A0A177BAZ4</accession>
<evidence type="ECO:0000256" key="6">
    <source>
        <dbReference type="RuleBase" id="RU361182"/>
    </source>
</evidence>
<dbReference type="UniPathway" id="UPA00988"/>
<dbReference type="InterPro" id="IPR015221">
    <property type="entry name" value="Urm1"/>
</dbReference>